<feature type="region of interest" description="Disordered" evidence="1">
    <location>
        <begin position="252"/>
        <end position="310"/>
    </location>
</feature>
<reference evidence="2 3" key="2">
    <citation type="journal article" date="2011" name="Stand. Genomic Sci.">
        <title>Complete genome sequence of Ferroglobus placidus AEDII12DO.</title>
        <authorList>
            <person name="Anderson I."/>
            <person name="Risso C."/>
            <person name="Holmes D."/>
            <person name="Lucas S."/>
            <person name="Copeland A."/>
            <person name="Lapidus A."/>
            <person name="Cheng J.F."/>
            <person name="Bruce D."/>
            <person name="Goodwin L."/>
            <person name="Pitluck S."/>
            <person name="Saunders E."/>
            <person name="Brettin T."/>
            <person name="Detter J.C."/>
            <person name="Han C."/>
            <person name="Tapia R."/>
            <person name="Larimer F."/>
            <person name="Land M."/>
            <person name="Hauser L."/>
            <person name="Woyke T."/>
            <person name="Lovley D."/>
            <person name="Kyrpides N."/>
            <person name="Ivanova N."/>
        </authorList>
    </citation>
    <scope>NUCLEOTIDE SEQUENCE [LARGE SCALE GENOMIC DNA]</scope>
    <source>
        <strain evidence="3">DSM 10642 / AEDII12DO</strain>
    </source>
</reference>
<reference evidence="3" key="1">
    <citation type="submission" date="2010-02" db="EMBL/GenBank/DDBJ databases">
        <title>Complete sequence of Ferroglobus placidus DSM 10642.</title>
        <authorList>
            <consortium name="US DOE Joint Genome Institute"/>
            <person name="Lucas S."/>
            <person name="Copeland A."/>
            <person name="Lapidus A."/>
            <person name="Cheng J.-F."/>
            <person name="Bruce D."/>
            <person name="Goodwin L."/>
            <person name="Pitluck S."/>
            <person name="Saunders E."/>
            <person name="Brettin T."/>
            <person name="Detter J.C."/>
            <person name="Han C."/>
            <person name="Tapia R."/>
            <person name="Larimer F."/>
            <person name="Land M."/>
            <person name="Hauser L."/>
            <person name="Kyrpides N."/>
            <person name="Ivanova N."/>
            <person name="Holmes D."/>
            <person name="Lovley D."/>
            <person name="Kyrpides N."/>
            <person name="Anderson I.J."/>
            <person name="Woyke T."/>
        </authorList>
    </citation>
    <scope>NUCLEOTIDE SEQUENCE [LARGE SCALE GENOMIC DNA]</scope>
    <source>
        <strain evidence="3">DSM 10642 / AEDII12DO</strain>
    </source>
</reference>
<dbReference type="InterPro" id="IPR011991">
    <property type="entry name" value="ArsR-like_HTH"/>
</dbReference>
<feature type="compositionally biased region" description="Basic and acidic residues" evidence="1">
    <location>
        <begin position="257"/>
        <end position="288"/>
    </location>
</feature>
<dbReference type="InterPro" id="IPR036390">
    <property type="entry name" value="WH_DNA-bd_sf"/>
</dbReference>
<feature type="compositionally biased region" description="Gly residues" evidence="1">
    <location>
        <begin position="178"/>
        <end position="192"/>
    </location>
</feature>
<dbReference type="Pfam" id="PF13412">
    <property type="entry name" value="HTH_24"/>
    <property type="match status" value="1"/>
</dbReference>
<feature type="region of interest" description="Disordered" evidence="1">
    <location>
        <begin position="32"/>
        <end position="59"/>
    </location>
</feature>
<accession>D3S338</accession>
<dbReference type="CDD" id="cd00090">
    <property type="entry name" value="HTH_ARSR"/>
    <property type="match status" value="1"/>
</dbReference>
<dbReference type="EMBL" id="CP001899">
    <property type="protein sequence ID" value="ADC64671.1"/>
    <property type="molecule type" value="Genomic_DNA"/>
</dbReference>
<dbReference type="Proteomes" id="UP000002613">
    <property type="component" value="Chromosome"/>
</dbReference>
<feature type="compositionally biased region" description="Basic and acidic residues" evidence="1">
    <location>
        <begin position="37"/>
        <end position="59"/>
    </location>
</feature>
<dbReference type="SUPFAM" id="SSF46785">
    <property type="entry name" value="Winged helix' DNA-binding domain"/>
    <property type="match status" value="1"/>
</dbReference>
<dbReference type="GeneID" id="8777997"/>
<dbReference type="PaxDb" id="589924-Ferp_0497"/>
<evidence type="ECO:0000256" key="1">
    <source>
        <dbReference type="SAM" id="MobiDB-lite"/>
    </source>
</evidence>
<proteinExistence type="predicted"/>
<gene>
    <name evidence="2" type="ordered locus">Ferp_0497</name>
</gene>
<dbReference type="Gene3D" id="1.10.10.10">
    <property type="entry name" value="Winged helix-like DNA-binding domain superfamily/Winged helix DNA-binding domain"/>
    <property type="match status" value="1"/>
</dbReference>
<keyword evidence="3" id="KW-1185">Reference proteome</keyword>
<dbReference type="AlphaFoldDB" id="D3S338"/>
<dbReference type="RefSeq" id="WP_012965017.1">
    <property type="nucleotide sequence ID" value="NC_013849.1"/>
</dbReference>
<dbReference type="KEGG" id="fpl:Ferp_0497"/>
<sequence>MDSVRLDEDTKDRPDQGRLKVLLTIFFAGDARDDGDECKAGGDDGSRSVGKNGDRDRVGGGKGVSLGEIARKCGLSRKNTLKHLNALVEAGYIVKEGSRRGAVYTLTKEGRRAVEEVLERCDHVGVDYLKRFFEWTEGGSGGSEGMAGERSLDCGLGWFELKVLEHYGYIERSRSTGEGAGGSSRSVGGVGSEEGKEGEEEGAAREGEGEGEREEAIAIKITDKGKEVLKKAYLQELRSAVAALERLGVRVRRSKSKGKDKDRGRDRDRSGSRGRGRSESEEDRRSEEVSEGVSELEGEGAEVTDQVSAVPVPAPVSVPASLSTVSQAPVSASDPSLASPTPSGSAPAPGPVLGSDSGSAADSGSASSSTPGLKPDLDWKEGWEEWRRKIAASFDLLKDRLRERATFADGRLHIDDPPYSITVLPDGSTFFKIGEEVVAALTAEGVRVREDCAGDVADWCIALAAICDSPFRSGNEWG</sequence>
<feature type="compositionally biased region" description="Basic and acidic residues" evidence="1">
    <location>
        <begin position="202"/>
        <end position="214"/>
    </location>
</feature>
<organism evidence="2 3">
    <name type="scientific">Ferroglobus placidus (strain DSM 10642 / AEDII12DO)</name>
    <dbReference type="NCBI Taxonomy" id="589924"/>
    <lineage>
        <taxon>Archaea</taxon>
        <taxon>Methanobacteriati</taxon>
        <taxon>Methanobacteriota</taxon>
        <taxon>Archaeoglobi</taxon>
        <taxon>Archaeoglobales</taxon>
        <taxon>Archaeoglobaceae</taxon>
        <taxon>Ferroglobus</taxon>
    </lineage>
</organism>
<feature type="region of interest" description="Disordered" evidence="1">
    <location>
        <begin position="174"/>
        <end position="214"/>
    </location>
</feature>
<feature type="compositionally biased region" description="Low complexity" evidence="1">
    <location>
        <begin position="335"/>
        <end position="369"/>
    </location>
</feature>
<dbReference type="InterPro" id="IPR036388">
    <property type="entry name" value="WH-like_DNA-bd_sf"/>
</dbReference>
<name>D3S338_FERPA</name>
<dbReference type="eggNOG" id="arCOG01055">
    <property type="taxonomic scope" value="Archaea"/>
</dbReference>
<protein>
    <submittedName>
        <fullName evidence="2">Uncharacterized protein</fullName>
    </submittedName>
</protein>
<dbReference type="STRING" id="589924.Ferp_0497"/>
<feature type="region of interest" description="Disordered" evidence="1">
    <location>
        <begin position="327"/>
        <end position="378"/>
    </location>
</feature>
<evidence type="ECO:0000313" key="3">
    <source>
        <dbReference type="Proteomes" id="UP000002613"/>
    </source>
</evidence>
<dbReference type="HOGENOM" id="CLU_570625_0_0_2"/>
<evidence type="ECO:0000313" key="2">
    <source>
        <dbReference type="EMBL" id="ADC64671.1"/>
    </source>
</evidence>